<sequence length="586" mass="65379">MSGLTTVADVDTELHSVRHSYNLLNEPWIECTTEEGAKTLSIRDVFSGSEKPLSIVGDSPTQDYAVLRVLLAIYWRAHQAELARTLTSRSARMQFDWFDWFQQRREEHTSGASDRIVLEYLDQFEERFDLLHQEYPFMQVAMLDTEKAARQNVSRIVPDSEHNYFTMRTHDGRESLSFAEAARWLIHTHAYDYSGIKSGALGDPRVKGGKGYPIGTGWTGMTGGTVIRGTNLLETLILNTTQDCVHFDNSADRPVWEREPDTAAQRSAGVIYPNGPADLATWQSRRVRLFTDESEVTSVLVCNGDQIPDAGKDIFGDPMTPYRYSANKSKKGVAVFYPKAYDTQRTMWRSLDALVASQSDPDFNAKSQAPKRPRNLENLSNVADRLGKRETADVSIVSMEYGTQSSSIATMVSANIGIPLALLQDDEVAQEHRQVVRNAAEATKNAAVSLGWFCGQLEVAAGGEYVFDGYTADKLYNELERQFIDWLRGLNFENMKAEAVAWQECVRREVLVIADEAIRGAGQKALIGRVVDAAEDGSRGYVVNAGVLHRTLRHRLFKDLPLLGKDRASSEGKETALENNGGISDE</sequence>
<dbReference type="NCBIfam" id="TIGR02547">
    <property type="entry name" value="casA_cse1"/>
    <property type="match status" value="1"/>
</dbReference>
<dbReference type="EMBL" id="JADOUE010000001">
    <property type="protein sequence ID" value="MBG6123247.1"/>
    <property type="molecule type" value="Genomic_DNA"/>
</dbReference>
<accession>A0A931E3G5</accession>
<reference evidence="1" key="1">
    <citation type="submission" date="2020-11" db="EMBL/GenBank/DDBJ databases">
        <title>Sequencing the genomes of 1000 actinobacteria strains.</title>
        <authorList>
            <person name="Klenk H.-P."/>
        </authorList>
    </citation>
    <scope>NUCLEOTIDE SEQUENCE</scope>
    <source>
        <strain evidence="1">DSM 45632</strain>
    </source>
</reference>
<protein>
    <submittedName>
        <fullName evidence="1">CRISPR system Cascade subunit CasA</fullName>
    </submittedName>
</protein>
<organism evidence="1 2">
    <name type="scientific">Corynebacterium aquatimens</name>
    <dbReference type="NCBI Taxonomy" id="1190508"/>
    <lineage>
        <taxon>Bacteria</taxon>
        <taxon>Bacillati</taxon>
        <taxon>Actinomycetota</taxon>
        <taxon>Actinomycetes</taxon>
        <taxon>Mycobacteriales</taxon>
        <taxon>Corynebacteriaceae</taxon>
        <taxon>Corynebacterium</taxon>
    </lineage>
</organism>
<comment type="caution">
    <text evidence="1">The sequence shown here is derived from an EMBL/GenBank/DDBJ whole genome shotgun (WGS) entry which is preliminary data.</text>
</comment>
<dbReference type="InterPro" id="IPR013381">
    <property type="entry name" value="CRISPR-assoc_prot_Cse1"/>
</dbReference>
<dbReference type="RefSeq" id="WP_196825485.1">
    <property type="nucleotide sequence ID" value="NZ_CP046980.1"/>
</dbReference>
<name>A0A931E3G5_9CORY</name>
<dbReference type="Proteomes" id="UP000658613">
    <property type="component" value="Unassembled WGS sequence"/>
</dbReference>
<proteinExistence type="predicted"/>
<evidence type="ECO:0000313" key="2">
    <source>
        <dbReference type="Proteomes" id="UP000658613"/>
    </source>
</evidence>
<dbReference type="CDD" id="cd09729">
    <property type="entry name" value="Cse1_I-E"/>
    <property type="match status" value="1"/>
</dbReference>
<evidence type="ECO:0000313" key="1">
    <source>
        <dbReference type="EMBL" id="MBG6123247.1"/>
    </source>
</evidence>
<gene>
    <name evidence="1" type="ORF">IW254_002216</name>
</gene>
<dbReference type="Pfam" id="PF09481">
    <property type="entry name" value="CRISPR_Cse1"/>
    <property type="match status" value="1"/>
</dbReference>
<dbReference type="AlphaFoldDB" id="A0A931E3G5"/>
<dbReference type="Gene3D" id="1.10.132.100">
    <property type="match status" value="1"/>
</dbReference>
<keyword evidence="2" id="KW-1185">Reference proteome</keyword>